<dbReference type="AlphaFoldDB" id="A0AA37HYI4"/>
<organism evidence="1 2">
    <name type="scientific">Segatella bryantii</name>
    <name type="common">Prevotella bryantii</name>
    <dbReference type="NCBI Taxonomy" id="77095"/>
    <lineage>
        <taxon>Bacteria</taxon>
        <taxon>Pseudomonadati</taxon>
        <taxon>Bacteroidota</taxon>
        <taxon>Bacteroidia</taxon>
        <taxon>Bacteroidales</taxon>
        <taxon>Prevotellaceae</taxon>
        <taxon>Segatella</taxon>
    </lineage>
</organism>
<comment type="caution">
    <text evidence="1">The sequence shown here is derived from an EMBL/GenBank/DDBJ whole genome shotgun (WGS) entry which is preliminary data.</text>
</comment>
<dbReference type="Gene3D" id="3.10.129.10">
    <property type="entry name" value="Hotdog Thioesterase"/>
    <property type="match status" value="1"/>
</dbReference>
<name>A0AA37HYI4_SEGBR</name>
<evidence type="ECO:0000313" key="2">
    <source>
        <dbReference type="Proteomes" id="UP000887043"/>
    </source>
</evidence>
<protein>
    <recommendedName>
        <fullName evidence="3">Pseudouridylate synthase</fullName>
    </recommendedName>
</protein>
<accession>A0AA37HYI4</accession>
<dbReference type="Pfam" id="PF22817">
    <property type="entry name" value="ApeP-like"/>
    <property type="match status" value="1"/>
</dbReference>
<evidence type="ECO:0008006" key="3">
    <source>
        <dbReference type="Google" id="ProtNLM"/>
    </source>
</evidence>
<evidence type="ECO:0000313" key="1">
    <source>
        <dbReference type="EMBL" id="GJG28219.1"/>
    </source>
</evidence>
<dbReference type="EMBL" id="BPTR01000001">
    <property type="protein sequence ID" value="GJG28219.1"/>
    <property type="molecule type" value="Genomic_DNA"/>
</dbReference>
<gene>
    <name evidence="1" type="ORF">PRRU23_19190</name>
</gene>
<dbReference type="InterPro" id="IPR029069">
    <property type="entry name" value="HotDog_dom_sf"/>
</dbReference>
<dbReference type="Proteomes" id="UP000887043">
    <property type="component" value="Unassembled WGS sequence"/>
</dbReference>
<dbReference type="RefSeq" id="WP_006282147.1">
    <property type="nucleotide sequence ID" value="NZ_BPTR01000001.1"/>
</dbReference>
<dbReference type="SUPFAM" id="SSF54637">
    <property type="entry name" value="Thioesterase/thiol ester dehydrase-isomerase"/>
    <property type="match status" value="1"/>
</dbReference>
<reference evidence="1" key="1">
    <citation type="submission" date="2021-08" db="EMBL/GenBank/DDBJ databases">
        <title>Prevotella lacticifex sp. nov., isolated from rumen of cow.</title>
        <authorList>
            <person name="Shinkai T."/>
            <person name="Ikeyama N."/>
            <person name="Kumagai M."/>
            <person name="Ohmori H."/>
            <person name="Sakamoto M."/>
            <person name="Ohkuma M."/>
            <person name="Mitsumori M."/>
        </authorList>
    </citation>
    <scope>NUCLEOTIDE SEQUENCE</scope>
    <source>
        <strain evidence="1">DSM 11371</strain>
    </source>
</reference>
<proteinExistence type="predicted"/>
<dbReference type="InterPro" id="IPR016776">
    <property type="entry name" value="ApeP-like_dehydratase"/>
</dbReference>
<sequence length="156" mass="17790">MDENKKKVQTDDGIDVRQIDVHELLLQQEPFVFIDQLTYYDERLTTSVFRVSPNHLYVEEGKLQTCALAEVIAQTCAARIGYINKYILKRTIQMGFIGAIRNLKVYATPLVGDLLETQVEIKEEIMGMLLVEAQIKRGEDLIAEGTLKMSLTEQPQ</sequence>